<dbReference type="PIRSF" id="PIRSF002134">
    <property type="entry name" value="Ribosomal_S13"/>
    <property type="match status" value="1"/>
</dbReference>
<keyword evidence="3 4" id="KW-0687">Ribonucleoprotein</keyword>
<dbReference type="RefSeq" id="YP_010139032.1">
    <property type="nucleotide sequence ID" value="NC_056903.1"/>
</dbReference>
<evidence type="ECO:0000256" key="2">
    <source>
        <dbReference type="ARBA" id="ARBA00022980"/>
    </source>
</evidence>
<reference evidence="5" key="1">
    <citation type="journal article" date="2021" name="J. Appl. Phycol.">
        <title>Mitochondrial genome of the harmful algal bloom species Odontella regia (Mediophyceae, Bacillariophyta).</title>
        <authorList>
            <person name="Wang Y."/>
            <person name="Chen Y."/>
            <person name="Wang J."/>
            <person name="Liu F."/>
            <person name="Chen N."/>
        </authorList>
    </citation>
    <scope>NUCLEOTIDE SEQUENCE</scope>
</reference>
<dbReference type="InterPro" id="IPR027437">
    <property type="entry name" value="Rbsml_uS13_C"/>
</dbReference>
<dbReference type="EMBL" id="MW023083">
    <property type="protein sequence ID" value="QQJ94640.1"/>
    <property type="molecule type" value="Genomic_DNA"/>
</dbReference>
<dbReference type="GO" id="GO:0005829">
    <property type="term" value="C:cytosol"/>
    <property type="evidence" value="ECO:0007669"/>
    <property type="project" value="TreeGrafter"/>
</dbReference>
<dbReference type="AlphaFoldDB" id="A0A7T6UZP7"/>
<geneLocation type="mitochondrion" evidence="5"/>
<dbReference type="GO" id="GO:0006412">
    <property type="term" value="P:translation"/>
    <property type="evidence" value="ECO:0007669"/>
    <property type="project" value="InterPro"/>
</dbReference>
<evidence type="ECO:0000256" key="4">
    <source>
        <dbReference type="RuleBase" id="RU003830"/>
    </source>
</evidence>
<proteinExistence type="inferred from homology"/>
<dbReference type="InterPro" id="IPR001892">
    <property type="entry name" value="Ribosomal_uS13"/>
</dbReference>
<dbReference type="PANTHER" id="PTHR10871">
    <property type="entry name" value="30S RIBOSOMAL PROTEIN S13/40S RIBOSOMAL PROTEIN S18"/>
    <property type="match status" value="1"/>
</dbReference>
<dbReference type="SUPFAM" id="SSF46946">
    <property type="entry name" value="S13-like H2TH domain"/>
    <property type="match status" value="1"/>
</dbReference>
<dbReference type="InterPro" id="IPR010979">
    <property type="entry name" value="Ribosomal_uS13-like_H2TH"/>
</dbReference>
<dbReference type="Gene3D" id="4.10.910.10">
    <property type="entry name" value="30s ribosomal protein s13, domain 2"/>
    <property type="match status" value="1"/>
</dbReference>
<keyword evidence="2 4" id="KW-0689">Ribosomal protein</keyword>
<sequence>MVYILDTELLKTKSIFFALKKIFGIGSSTSIFLSKQMGCAINFKIKDLSVDQVSKLLQLITKSKNLINEDLKKNRLFLFKKLILIKSYRGLRRLKGLPVRGQRTHTNANTSKKKFNS</sequence>
<name>A0A7T6UZP7_LITUN</name>
<organism evidence="5">
    <name type="scientific">Lithodesmium undulatum</name>
    <name type="common">Marine centric diatom</name>
    <dbReference type="NCBI Taxonomy" id="59812"/>
    <lineage>
        <taxon>Eukaryota</taxon>
        <taxon>Sar</taxon>
        <taxon>Stramenopiles</taxon>
        <taxon>Ochrophyta</taxon>
        <taxon>Bacillariophyta</taxon>
        <taxon>Mediophyceae</taxon>
        <taxon>Lithodesmiophycidae</taxon>
        <taxon>Lithodesmiales</taxon>
        <taxon>Lithodesmiaceae</taxon>
        <taxon>Lithodesmium</taxon>
    </lineage>
</organism>
<dbReference type="Gene3D" id="1.10.8.50">
    <property type="match status" value="1"/>
</dbReference>
<gene>
    <name evidence="5" type="primary">rps13</name>
</gene>
<dbReference type="PROSITE" id="PS50159">
    <property type="entry name" value="RIBOSOMAL_S13_2"/>
    <property type="match status" value="1"/>
</dbReference>
<dbReference type="GO" id="GO:0003723">
    <property type="term" value="F:RNA binding"/>
    <property type="evidence" value="ECO:0007669"/>
    <property type="project" value="InterPro"/>
</dbReference>
<dbReference type="Pfam" id="PF00416">
    <property type="entry name" value="Ribosomal_S13"/>
    <property type="match status" value="1"/>
</dbReference>
<evidence type="ECO:0000256" key="1">
    <source>
        <dbReference type="ARBA" id="ARBA00008080"/>
    </source>
</evidence>
<comment type="similarity">
    <text evidence="1 4">Belongs to the universal ribosomal protein uS13 family.</text>
</comment>
<dbReference type="GO" id="GO:0015935">
    <property type="term" value="C:small ribosomal subunit"/>
    <property type="evidence" value="ECO:0007669"/>
    <property type="project" value="TreeGrafter"/>
</dbReference>
<evidence type="ECO:0000256" key="3">
    <source>
        <dbReference type="ARBA" id="ARBA00023274"/>
    </source>
</evidence>
<keyword evidence="5" id="KW-0496">Mitochondrion</keyword>
<accession>A0A7T6UZP7</accession>
<dbReference type="GeneID" id="67132374"/>
<dbReference type="PANTHER" id="PTHR10871:SF1">
    <property type="entry name" value="SMALL RIBOSOMAL SUBUNIT PROTEIN US13M"/>
    <property type="match status" value="1"/>
</dbReference>
<protein>
    <submittedName>
        <fullName evidence="5">Ribosomal protein S13</fullName>
    </submittedName>
</protein>
<evidence type="ECO:0000313" key="5">
    <source>
        <dbReference type="EMBL" id="QQJ94640.1"/>
    </source>
</evidence>
<dbReference type="GO" id="GO:0003735">
    <property type="term" value="F:structural constituent of ribosome"/>
    <property type="evidence" value="ECO:0007669"/>
    <property type="project" value="InterPro"/>
</dbReference>